<dbReference type="KEGG" id="tbl:TBLA_0B02620"/>
<evidence type="ECO:0000256" key="1">
    <source>
        <dbReference type="ARBA" id="ARBA00022705"/>
    </source>
</evidence>
<dbReference type="GO" id="GO:0003689">
    <property type="term" value="F:DNA clamp loader activity"/>
    <property type="evidence" value="ECO:0007669"/>
    <property type="project" value="EnsemblFungi"/>
</dbReference>
<dbReference type="Proteomes" id="UP000002866">
    <property type="component" value="Chromosome 2"/>
</dbReference>
<dbReference type="GO" id="GO:0031389">
    <property type="term" value="C:Rad17 RFC-like complex"/>
    <property type="evidence" value="ECO:0007669"/>
    <property type="project" value="EnsemblFungi"/>
</dbReference>
<dbReference type="EMBL" id="HE806317">
    <property type="protein sequence ID" value="CCH59104.1"/>
    <property type="molecule type" value="Genomic_DNA"/>
</dbReference>
<gene>
    <name evidence="3" type="primary">TBLA0B02620</name>
    <name evidence="3" type="ORF">TBLA_0B02620</name>
</gene>
<evidence type="ECO:0000259" key="2">
    <source>
        <dbReference type="SMART" id="SM00382"/>
    </source>
</evidence>
<dbReference type="GO" id="GO:0006272">
    <property type="term" value="P:leading strand elongation"/>
    <property type="evidence" value="ECO:0007669"/>
    <property type="project" value="EnsemblFungi"/>
</dbReference>
<dbReference type="PANTHER" id="PTHR11669:SF1">
    <property type="entry name" value="REPLICATION FACTOR C SUBUNIT 3"/>
    <property type="match status" value="1"/>
</dbReference>
<dbReference type="SUPFAM" id="SSF48019">
    <property type="entry name" value="post-AAA+ oligomerization domain-like"/>
    <property type="match status" value="1"/>
</dbReference>
<keyword evidence="4" id="KW-1185">Reference proteome</keyword>
<dbReference type="CDD" id="cd00009">
    <property type="entry name" value="AAA"/>
    <property type="match status" value="1"/>
</dbReference>
<dbReference type="SUPFAM" id="SSF52540">
    <property type="entry name" value="P-loop containing nucleoside triphosphate hydrolases"/>
    <property type="match status" value="1"/>
</dbReference>
<dbReference type="GO" id="GO:0006281">
    <property type="term" value="P:DNA repair"/>
    <property type="evidence" value="ECO:0007669"/>
    <property type="project" value="TreeGrafter"/>
</dbReference>
<dbReference type="FunFam" id="3.40.50.300:FF:000136">
    <property type="entry name" value="Replication factor C subunit 5"/>
    <property type="match status" value="1"/>
</dbReference>
<sequence>MSLWVDKYRPKSLNELSHNDDLTTLLQSLSSYHKDLPHLLLYGPNGVGKKTRCMSLLQSIFGSNVYRLKIDIRNFTTPSNRKLELNVINSQYHIEITPSDMGNNDRIVIQELLKEIAQMEQVDFQSSSGNGGAASTGLAHRFKCVIINEADCLSRDAQAALRRTMEKYSRNIRLIMISNSLSPIISPIKSRCLLIRCPSPSDEEHLALLKKIVDAENVNVESDDILKKIVKESNNNIRTSVLMLESMALSNEFNLKSTSPIIKPDWLNTIIKLSMKIKKDRSVPCIVECRSIIYDLLAHCIPPKIILQELTFQLLKNYNNSIKVTDENILDIMSISSTFDERLALGNKPIFHLEGFIAKVMLALDN</sequence>
<dbReference type="InterPro" id="IPR027417">
    <property type="entry name" value="P-loop_NTPase"/>
</dbReference>
<dbReference type="OrthoDB" id="761538at2759"/>
<dbReference type="Pfam" id="PF21960">
    <property type="entry name" value="RCF1-5-like_lid"/>
    <property type="match status" value="1"/>
</dbReference>
<dbReference type="GeneID" id="14494564"/>
<dbReference type="InParanoid" id="I2GYA2"/>
<dbReference type="GO" id="GO:0005663">
    <property type="term" value="C:DNA replication factor C complex"/>
    <property type="evidence" value="ECO:0007669"/>
    <property type="project" value="EnsemblFungi"/>
</dbReference>
<name>I2GYA2_HENB6</name>
<keyword evidence="1" id="KW-0235">DNA replication</keyword>
<organism evidence="3 4">
    <name type="scientific">Henningerozyma blattae (strain ATCC 34711 / CBS 6284 / DSM 70876 / NBRC 10599 / NRRL Y-10934 / UCD 77-7)</name>
    <name type="common">Yeast</name>
    <name type="synonym">Tetrapisispora blattae</name>
    <dbReference type="NCBI Taxonomy" id="1071380"/>
    <lineage>
        <taxon>Eukaryota</taxon>
        <taxon>Fungi</taxon>
        <taxon>Dikarya</taxon>
        <taxon>Ascomycota</taxon>
        <taxon>Saccharomycotina</taxon>
        <taxon>Saccharomycetes</taxon>
        <taxon>Saccharomycetales</taxon>
        <taxon>Saccharomycetaceae</taxon>
        <taxon>Henningerozyma</taxon>
    </lineage>
</organism>
<dbReference type="Pfam" id="PF13177">
    <property type="entry name" value="DNA_pol3_delta2"/>
    <property type="match status" value="1"/>
</dbReference>
<dbReference type="OMA" id="LKADIMH"/>
<dbReference type="FunCoup" id="I2GYA2">
    <property type="interactions" value="904"/>
</dbReference>
<dbReference type="Gene3D" id="1.20.272.10">
    <property type="match status" value="1"/>
</dbReference>
<feature type="domain" description="AAA+ ATPase" evidence="2">
    <location>
        <begin position="35"/>
        <end position="200"/>
    </location>
</feature>
<accession>I2GYA2</accession>
<dbReference type="Pfam" id="PF22534">
    <property type="entry name" value="RFC_C"/>
    <property type="match status" value="1"/>
</dbReference>
<dbReference type="PANTHER" id="PTHR11669">
    <property type="entry name" value="REPLICATION FACTOR C / DNA POLYMERASE III GAMMA-TAU SUBUNIT"/>
    <property type="match status" value="1"/>
</dbReference>
<dbReference type="InterPro" id="IPR003593">
    <property type="entry name" value="AAA+_ATPase"/>
</dbReference>
<dbReference type="AlphaFoldDB" id="I2GYA2"/>
<dbReference type="GO" id="GO:0003677">
    <property type="term" value="F:DNA binding"/>
    <property type="evidence" value="ECO:0007669"/>
    <property type="project" value="InterPro"/>
</dbReference>
<dbReference type="eggNOG" id="KOG2035">
    <property type="taxonomic scope" value="Eukaryota"/>
</dbReference>
<proteinExistence type="predicted"/>
<protein>
    <recommendedName>
        <fullName evidence="2">AAA+ ATPase domain-containing protein</fullName>
    </recommendedName>
</protein>
<dbReference type="Gene3D" id="3.40.50.300">
    <property type="entry name" value="P-loop containing nucleotide triphosphate hydrolases"/>
    <property type="match status" value="1"/>
</dbReference>
<dbReference type="GO" id="GO:0007062">
    <property type="term" value="P:sister chromatid cohesion"/>
    <property type="evidence" value="ECO:0007669"/>
    <property type="project" value="EnsemblFungi"/>
</dbReference>
<dbReference type="Gene3D" id="1.10.8.60">
    <property type="match status" value="1"/>
</dbReference>
<dbReference type="InterPro" id="IPR008921">
    <property type="entry name" value="DNA_pol3_clamp-load_cplx_C"/>
</dbReference>
<evidence type="ECO:0000313" key="4">
    <source>
        <dbReference type="Proteomes" id="UP000002866"/>
    </source>
</evidence>
<dbReference type="GO" id="GO:0031391">
    <property type="term" value="C:Elg1 RFC-like complex"/>
    <property type="evidence" value="ECO:0007669"/>
    <property type="project" value="EnsemblFungi"/>
</dbReference>
<dbReference type="GO" id="GO:0031390">
    <property type="term" value="C:Ctf18 RFC-like complex"/>
    <property type="evidence" value="ECO:0007669"/>
    <property type="project" value="EnsemblFungi"/>
</dbReference>
<dbReference type="RefSeq" id="XP_004178623.1">
    <property type="nucleotide sequence ID" value="XM_004178575.1"/>
</dbReference>
<reference evidence="3 4" key="1">
    <citation type="journal article" date="2011" name="Proc. Natl. Acad. Sci. U.S.A.">
        <title>Evolutionary erosion of yeast sex chromosomes by mating-type switching accidents.</title>
        <authorList>
            <person name="Gordon J.L."/>
            <person name="Armisen D."/>
            <person name="Proux-Wera E."/>
            <person name="Oheigeartaigh S.S."/>
            <person name="Byrne K.P."/>
            <person name="Wolfe K.H."/>
        </authorList>
    </citation>
    <scope>NUCLEOTIDE SEQUENCE [LARGE SCALE GENOMIC DNA]</scope>
    <source>
        <strain evidence="4">ATCC 34711 / CBS 6284 / DSM 70876 / NBRC 10599 / NRRL Y-10934 / UCD 77-7</strain>
    </source>
</reference>
<dbReference type="InterPro" id="IPR050238">
    <property type="entry name" value="DNA_Rep/Repair_Clamp_Loader"/>
</dbReference>
<dbReference type="SMART" id="SM00382">
    <property type="entry name" value="AAA"/>
    <property type="match status" value="1"/>
</dbReference>
<dbReference type="STRING" id="1071380.I2GYA2"/>
<evidence type="ECO:0000313" key="3">
    <source>
        <dbReference type="EMBL" id="CCH59104.1"/>
    </source>
</evidence>
<dbReference type="HOGENOM" id="CLU_042324_5_0_1"/>